<dbReference type="Gene3D" id="1.10.3210.10">
    <property type="entry name" value="Hypothetical protein af1432"/>
    <property type="match status" value="1"/>
</dbReference>
<feature type="domain" description="EAL" evidence="1">
    <location>
        <begin position="1"/>
        <end position="204"/>
    </location>
</feature>
<accession>A0A8J6P0I9</accession>
<name>A0A8J6P0I9_9BACT</name>
<evidence type="ECO:0000313" key="3">
    <source>
        <dbReference type="EMBL" id="MBC8431082.1"/>
    </source>
</evidence>
<protein>
    <submittedName>
        <fullName evidence="3">EAL domain-containing protein</fullName>
    </submittedName>
</protein>
<dbReference type="SUPFAM" id="SSF141868">
    <property type="entry name" value="EAL domain-like"/>
    <property type="match status" value="1"/>
</dbReference>
<feature type="domain" description="HDOD" evidence="2">
    <location>
        <begin position="198"/>
        <end position="385"/>
    </location>
</feature>
<reference evidence="3 4" key="1">
    <citation type="submission" date="2020-08" db="EMBL/GenBank/DDBJ databases">
        <title>Bridging the membrane lipid divide: bacteria of the FCB group superphylum have the potential to synthesize archaeal ether lipids.</title>
        <authorList>
            <person name="Villanueva L."/>
            <person name="Von Meijenfeldt F.A.B."/>
            <person name="Westbye A.B."/>
            <person name="Yadav S."/>
            <person name="Hopmans E.C."/>
            <person name="Dutilh B.E."/>
            <person name="Sinninghe Damste J.S."/>
        </authorList>
    </citation>
    <scope>NUCLEOTIDE SEQUENCE [LARGE SCALE GENOMIC DNA]</scope>
    <source>
        <strain evidence="3">NIOZ-UU17</strain>
    </source>
</reference>
<dbReference type="PANTHER" id="PTHR33525">
    <property type="match status" value="1"/>
</dbReference>
<dbReference type="Pfam" id="PF08668">
    <property type="entry name" value="HDOD"/>
    <property type="match status" value="1"/>
</dbReference>
<dbReference type="SMART" id="SM00052">
    <property type="entry name" value="EAL"/>
    <property type="match status" value="1"/>
</dbReference>
<dbReference type="Proteomes" id="UP000605201">
    <property type="component" value="Unassembled WGS sequence"/>
</dbReference>
<organism evidence="3 4">
    <name type="scientific">Candidatus Desulfatibia vada</name>
    <dbReference type="NCBI Taxonomy" id="2841696"/>
    <lineage>
        <taxon>Bacteria</taxon>
        <taxon>Pseudomonadati</taxon>
        <taxon>Thermodesulfobacteriota</taxon>
        <taxon>Desulfobacteria</taxon>
        <taxon>Desulfobacterales</taxon>
        <taxon>Desulfobacterales incertae sedis</taxon>
        <taxon>Candidatus Desulfatibia</taxon>
    </lineage>
</organism>
<proteinExistence type="predicted"/>
<dbReference type="PROSITE" id="PS50883">
    <property type="entry name" value="EAL"/>
    <property type="match status" value="1"/>
</dbReference>
<dbReference type="PROSITE" id="PS51833">
    <property type="entry name" value="HDOD"/>
    <property type="match status" value="1"/>
</dbReference>
<dbReference type="PANTHER" id="PTHR33525:SF4">
    <property type="entry name" value="CYCLIC DI-GMP PHOSPHODIESTERASE CDGJ"/>
    <property type="match status" value="1"/>
</dbReference>
<dbReference type="InterPro" id="IPR014408">
    <property type="entry name" value="dGMP_Pdiesterase_EAL/HD-GYP"/>
</dbReference>
<dbReference type="PIRSF" id="PIRSF003180">
    <property type="entry name" value="DiGMPpdiest_YuxH"/>
    <property type="match status" value="1"/>
</dbReference>
<dbReference type="AlphaFoldDB" id="A0A8J6P0I9"/>
<evidence type="ECO:0000259" key="2">
    <source>
        <dbReference type="PROSITE" id="PS51833"/>
    </source>
</evidence>
<comment type="caution">
    <text evidence="3">The sequence shown here is derived from an EMBL/GenBank/DDBJ whole genome shotgun (WGS) entry which is preliminary data.</text>
</comment>
<dbReference type="Pfam" id="PF00563">
    <property type="entry name" value="EAL"/>
    <property type="match status" value="1"/>
</dbReference>
<dbReference type="EMBL" id="JACNIG010000109">
    <property type="protein sequence ID" value="MBC8431082.1"/>
    <property type="molecule type" value="Genomic_DNA"/>
</dbReference>
<evidence type="ECO:0000259" key="1">
    <source>
        <dbReference type="PROSITE" id="PS50883"/>
    </source>
</evidence>
<sequence>MEIYVARQPIFNKSKKIYGYELLFRTSMSNFFPEIDGNIATSKLLSNSFFSIGIETITGPKKAFINFTQDLLLQRVPLMFPHDRIVVEILEDVKPREDVVEACREIAKAGYAIALDDFIYAQERVPLIALADIIKIDLRVTPLADIDELVKKLPRNGVTLLAEKVETYEEFKSALEMGFSYFQGYFFSKPEILKGKELSTHQIQLLEIMAEANRKDVHFDKLEKHIIQDLSVSYKLLRMINSAYFRRINEVSSIKQAIIMIGETGIRRFLSLIAMAGLVSGKPDELIKVSIIRAKFCELIGDASDSQVDASELFTMGLFSLIDAMMDDSMESLLEKLPLSNNIKSALIHGKGKLGNYLKLAEYYEKGEWKLVSKTAARLSSDEKKLPHHYMEAVSWADGLNC</sequence>
<dbReference type="InterPro" id="IPR013976">
    <property type="entry name" value="HDOD"/>
</dbReference>
<dbReference type="InterPro" id="IPR052340">
    <property type="entry name" value="RNase_Y/CdgJ"/>
</dbReference>
<dbReference type="Gene3D" id="3.20.20.450">
    <property type="entry name" value="EAL domain"/>
    <property type="match status" value="1"/>
</dbReference>
<dbReference type="InterPro" id="IPR035919">
    <property type="entry name" value="EAL_sf"/>
</dbReference>
<dbReference type="InterPro" id="IPR001633">
    <property type="entry name" value="EAL_dom"/>
</dbReference>
<gene>
    <name evidence="3" type="ORF">H8D96_04110</name>
</gene>
<dbReference type="SUPFAM" id="SSF109604">
    <property type="entry name" value="HD-domain/PDEase-like"/>
    <property type="match status" value="1"/>
</dbReference>
<evidence type="ECO:0000313" key="4">
    <source>
        <dbReference type="Proteomes" id="UP000605201"/>
    </source>
</evidence>